<name>A0A833JPZ6_MARNT</name>
<evidence type="ECO:0000259" key="1">
    <source>
        <dbReference type="Pfam" id="PF07287"/>
    </source>
</evidence>
<dbReference type="PANTHER" id="PTHR47708:SF2">
    <property type="entry name" value="SI:CH73-132F6.5"/>
    <property type="match status" value="1"/>
</dbReference>
<evidence type="ECO:0000313" key="3">
    <source>
        <dbReference type="EMBL" id="KAE8545208.1"/>
    </source>
</evidence>
<dbReference type="Proteomes" id="UP000469950">
    <property type="component" value="Unassembled WGS sequence"/>
</dbReference>
<dbReference type="EMBL" id="WBMP01000010">
    <property type="protein sequence ID" value="KAE8545208.1"/>
    <property type="molecule type" value="Genomic_DNA"/>
</dbReference>
<dbReference type="PANTHER" id="PTHR47708">
    <property type="match status" value="1"/>
</dbReference>
<evidence type="ECO:0000313" key="4">
    <source>
        <dbReference type="Proteomes" id="UP000469950"/>
    </source>
</evidence>
<comment type="caution">
    <text evidence="3">The sequence shown here is derived from an EMBL/GenBank/DDBJ whole genome shotgun (WGS) entry which is preliminary data.</text>
</comment>
<reference evidence="3 4" key="1">
    <citation type="submission" date="2019-10" db="EMBL/GenBank/DDBJ databases">
        <title>Draft genome sequence of Marinobacter hydrocarbonoclasticus NCT7M from the microbiome of the marine copepod.</title>
        <authorList>
            <person name="Nuttall R."/>
            <person name="Sharma G."/>
            <person name="Moisander P."/>
        </authorList>
    </citation>
    <scope>NUCLEOTIDE SEQUENCE [LARGE SCALE GENOMIC DNA]</scope>
    <source>
        <strain evidence="3 4">NCT7M</strain>
    </source>
</reference>
<protein>
    <submittedName>
        <fullName evidence="3">Terpene utilization protein AtuA</fullName>
    </submittedName>
</protein>
<dbReference type="Pfam" id="PF07287">
    <property type="entry name" value="AtuA"/>
    <property type="match status" value="1"/>
</dbReference>
<feature type="domain" description="Acyclic terpene utilisation N-terminal" evidence="1">
    <location>
        <begin position="49"/>
        <end position="492"/>
    </location>
</feature>
<evidence type="ECO:0000259" key="2">
    <source>
        <dbReference type="Pfam" id="PF23544"/>
    </source>
</evidence>
<organism evidence="3 4">
    <name type="scientific">Marinobacter nauticus</name>
    <name type="common">Marinobacter hydrocarbonoclasticus</name>
    <name type="synonym">Marinobacter aquaeolei</name>
    <dbReference type="NCBI Taxonomy" id="2743"/>
    <lineage>
        <taxon>Bacteria</taxon>
        <taxon>Pseudomonadati</taxon>
        <taxon>Pseudomonadota</taxon>
        <taxon>Gammaproteobacteria</taxon>
        <taxon>Pseudomonadales</taxon>
        <taxon>Marinobacteraceae</taxon>
        <taxon>Marinobacter</taxon>
    </lineage>
</organism>
<dbReference type="AlphaFoldDB" id="A0A833JPZ6"/>
<accession>A0A833JPZ6</accession>
<proteinExistence type="predicted"/>
<dbReference type="InterPro" id="IPR056362">
    <property type="entry name" value="AtuA-like_ferredoxin_dom"/>
</dbReference>
<gene>
    <name evidence="3" type="ORF">F6453_2539</name>
</gene>
<sequence>MLGLFILPEICLFTNQALAWYCHFYRWITSRQCGHQNKAKNMSNANKTIRIGCSAAFWGDTETAAAQLVRQGNIDYLVADYLAEITMSIMAGQKMKDPSQGYARDFVQTVMAPLLGEVKEKGIRVLTNAGGVNPVACRDALQALCEKAGVDLKIALVLGDDLLMKKKKLADAGITEMTTGQPFPAMMVSLNAYLGAPGLVAALEQGADIIITGRVADSALVLAPLVHEFGWRWNDYDKLAQGSLAGHLLECGAQSTGGNFTDWEQVADGYANMGFPIAEVSASGDFVMTKPEGTGGMVSRGTVGEQLVYEISDPRAYLLPDVTCDFTQVTLEEIGKDQIRVSGARGLPPTESYKVSGTWPDGFKCTVTFLLAGLDARAKAQRVAQAILARTSAMFAERGLPDYSETSIELLGTETTYGPHGKGDQCREVVVKIATAHPKKEALVLFSREIAQAATGMAPGITGIVGGRPTVWPKIRLYSCLVPKSEVAVSVDLAGEKSEVEVATEGGFNPGDLAAEPESRMEVAADTSVPLIKLAWARSGDKGDHCNIGVIARDPEYVPYIEAALTEQAVAQWMAHTLNPESGKVTRWSMPGLHAFNFLLEHSLGGGGVASLRIDPQGKAFAQQLLEFPVPVPSNLVPQ</sequence>
<dbReference type="Pfam" id="PF23544">
    <property type="entry name" value="AtuA_ferredoxin"/>
    <property type="match status" value="1"/>
</dbReference>
<dbReference type="InterPro" id="IPR010839">
    <property type="entry name" value="AtuA_N"/>
</dbReference>
<feature type="domain" description="AtuA-like ferredoxin-fold" evidence="2">
    <location>
        <begin position="529"/>
        <end position="630"/>
    </location>
</feature>